<keyword evidence="1" id="KW-0547">Nucleotide-binding</keyword>
<gene>
    <name evidence="1" type="ORF">KGMB01110_04780</name>
</gene>
<dbReference type="SUPFAM" id="SSF52540">
    <property type="entry name" value="P-loop containing nucleoside triphosphate hydrolases"/>
    <property type="match status" value="1"/>
</dbReference>
<dbReference type="RefSeq" id="WP_119297446.1">
    <property type="nucleotide sequence ID" value="NZ_BHGK01000001.1"/>
</dbReference>
<sequence>MAIPVLIIGRSGMGKSTSLRNCVGNDDWNLIRVLDKPLPFKGKINGWHSDDYQQIMKLLIASRAKNIVIDDAGYLITNMFMNKHSSAGAGNGVFTLYNQIGDHFWNLIQFISTKVPADKIVYMIMHEESNDLGEIKPKTIGKLLDEKVCVEGMFTIVLRCIVESGKHLFVTQATDGAVSKSPIGMFEGLTIDNDILLVEKAIRDYYEMGGTEQNEKTE</sequence>
<proteinExistence type="predicted"/>
<dbReference type="EMBL" id="BHGK01000001">
    <property type="protein sequence ID" value="GCA66042.1"/>
    <property type="molecule type" value="Genomic_DNA"/>
</dbReference>
<dbReference type="AlphaFoldDB" id="A0A391PHL2"/>
<reference evidence="2" key="1">
    <citation type="submission" date="2018-09" db="EMBL/GenBank/DDBJ databases">
        <title>Draft Genome Sequence of Mediterraneibacter sp. KCTC 15684.</title>
        <authorList>
            <person name="Kim J.S."/>
            <person name="Han K.I."/>
            <person name="Suh M.K."/>
            <person name="Lee K.C."/>
            <person name="Eom M.K."/>
            <person name="Lee J.H."/>
            <person name="Park S.H."/>
            <person name="Kang S.W."/>
            <person name="Park J.E."/>
            <person name="Oh B.S."/>
            <person name="Yu S.Y."/>
            <person name="Choi S.H."/>
            <person name="Lee D.H."/>
            <person name="Yoon H."/>
            <person name="Kim B."/>
            <person name="Yang S.J."/>
            <person name="Lee J.S."/>
        </authorList>
    </citation>
    <scope>NUCLEOTIDE SEQUENCE [LARGE SCALE GENOMIC DNA]</scope>
    <source>
        <strain evidence="2">KCTC 15684</strain>
    </source>
</reference>
<accession>A0A391PHL2</accession>
<evidence type="ECO:0000313" key="1">
    <source>
        <dbReference type="EMBL" id="GCA66042.1"/>
    </source>
</evidence>
<evidence type="ECO:0000313" key="2">
    <source>
        <dbReference type="Proteomes" id="UP000265643"/>
    </source>
</evidence>
<name>A0A391PHL2_9FIRM</name>
<keyword evidence="2" id="KW-1185">Reference proteome</keyword>
<dbReference type="GO" id="GO:0005524">
    <property type="term" value="F:ATP binding"/>
    <property type="evidence" value="ECO:0007669"/>
    <property type="project" value="UniProtKB-KW"/>
</dbReference>
<keyword evidence="1" id="KW-0067">ATP-binding</keyword>
<dbReference type="Proteomes" id="UP000265643">
    <property type="component" value="Unassembled WGS sequence"/>
</dbReference>
<comment type="caution">
    <text evidence="1">The sequence shown here is derived from an EMBL/GenBank/DDBJ whole genome shotgun (WGS) entry which is preliminary data.</text>
</comment>
<protein>
    <submittedName>
        <fullName evidence="1">ATP-binding protein</fullName>
    </submittedName>
</protein>
<dbReference type="InterPro" id="IPR027417">
    <property type="entry name" value="P-loop_NTPase"/>
</dbReference>
<organism evidence="1 2">
    <name type="scientific">Mediterraneibacter butyricigenes</name>
    <dbReference type="NCBI Taxonomy" id="2316025"/>
    <lineage>
        <taxon>Bacteria</taxon>
        <taxon>Bacillati</taxon>
        <taxon>Bacillota</taxon>
        <taxon>Clostridia</taxon>
        <taxon>Lachnospirales</taxon>
        <taxon>Lachnospiraceae</taxon>
        <taxon>Mediterraneibacter</taxon>
    </lineage>
</organism>